<dbReference type="SUPFAM" id="SSF82866">
    <property type="entry name" value="Multidrug efflux transporter AcrB transmembrane domain"/>
    <property type="match status" value="2"/>
</dbReference>
<feature type="transmembrane region" description="Helical" evidence="8">
    <location>
        <begin position="387"/>
        <end position="411"/>
    </location>
</feature>
<feature type="transmembrane region" description="Helical" evidence="8">
    <location>
        <begin position="864"/>
        <end position="884"/>
    </location>
</feature>
<dbReference type="PANTHER" id="PTHR32063">
    <property type="match status" value="1"/>
</dbReference>
<sequence>MKGVALFITRPVLTILSSLSVLLLGLLGFSLMPVSPLPQIDFPVIMVRASLSGASPETMSSSVAAPLERALGKISGVNELTSTSSQGSTRIIMQFDMDRDVDSAARDVQAALNAAQSLLPSGMTSRPSYQKMNPSGAPIMMLALTSDIMTQPQLYDLVNSVLQPKMAQVNGVGGTSIYGGAAPGIRVDIEPLLLEQQGIALTTVKSAINNALPDKPVGVLQGDERQWWISTNAQQVDAVKLRDVIVAWHDGAAVRLGDVAHVYDGGETLYSNGYYNGRPAVIIGASRAAGANIIETVEHLKALTPQLKALMPEGVQIHTVLDRSGGVQESLRATEEALLASIALVVFIVYLFLRNWRAVFIPACTLPLSLVGTCAITYLLGYSLDNLSLMAMIIATGFVVDDAIVVLENVIRHREMGKGRLQAAIEGAREIGFTVMAMTLSLIAVFLPILLNSDMIGKLFREFAMTLCIALIISLLVSLTLTPMLCARLLKDPDHSKPLYTRQRTLARLHDMVVRLGQGMTHGYMRSLDWALKHRRLVLCGFLGTIVLMGYFVTRVEKEFFPSQDTGVLMGRLRADQATSSQALIPIVNQFNEEVRKDPSIEHVVSSTGSGGFGSRNTASYIIQLKPISERDATADQVVQRLTARLSKLKPGVEFNLRSMQDLMSGGRSANAAYQFTLQSDDLALLREWTPKVDAALRKLPSLTGFENDSTARGREVRLIVDRTQAERYGVNMADIDDFLGNAFGQTQVATRHEVMNEYHVIMGLAPAWTAEPEVLDMLSVINDDGQRIPLSAFAHIETGSAATSVDHEDQMATMVIAFNLVPGVTLNDVQDDIQQTMTKIGLPDKIKSGFGGSQKMFQQSSSALPLLLVAALLTMYIVLGVLYESLVHPLTILSTLPSAGLGALLLIDITGTRLSLISFIGILLLMGIVKKNAIMLVDFALAHRRQQHISEERAITEACRQRLRPIMMTSLAAFCGALPLMLESGGSADLRRPLGIAIAGGLVVSQLLTLYTTPVIYLYMARFEQWLLRLWLHIRPTQ</sequence>
<dbReference type="PRINTS" id="PR00702">
    <property type="entry name" value="ACRIFLAVINRP"/>
</dbReference>
<keyword evidence="2" id="KW-0813">Transport</keyword>
<keyword evidence="7 8" id="KW-0472">Membrane</keyword>
<gene>
    <name evidence="9" type="ORF">ZBT109_2206</name>
</gene>
<evidence type="ECO:0000256" key="8">
    <source>
        <dbReference type="SAM" id="Phobius"/>
    </source>
</evidence>
<feature type="transmembrane region" description="Helical" evidence="8">
    <location>
        <begin position="917"/>
        <end position="943"/>
    </location>
</feature>
<evidence type="ECO:0000256" key="2">
    <source>
        <dbReference type="ARBA" id="ARBA00022448"/>
    </source>
</evidence>
<dbReference type="EMBL" id="AP018933">
    <property type="protein sequence ID" value="BBG30941.1"/>
    <property type="molecule type" value="Genomic_DNA"/>
</dbReference>
<evidence type="ECO:0000313" key="10">
    <source>
        <dbReference type="Proteomes" id="UP000267342"/>
    </source>
</evidence>
<dbReference type="SUPFAM" id="SSF82714">
    <property type="entry name" value="Multidrug efflux transporter AcrB TolC docking domain, DN and DC subdomains"/>
    <property type="match status" value="2"/>
</dbReference>
<keyword evidence="10" id="KW-1185">Reference proteome</keyword>
<keyword evidence="6 8" id="KW-1133">Transmembrane helix</keyword>
<dbReference type="Gene3D" id="3.30.70.1430">
    <property type="entry name" value="Multidrug efflux transporter AcrB pore domain"/>
    <property type="match status" value="2"/>
</dbReference>
<evidence type="ECO:0000256" key="4">
    <source>
        <dbReference type="ARBA" id="ARBA00022519"/>
    </source>
</evidence>
<organism evidence="9 10">
    <name type="scientific">Zymobacter palmae</name>
    <dbReference type="NCBI Taxonomy" id="33074"/>
    <lineage>
        <taxon>Bacteria</taxon>
        <taxon>Pseudomonadati</taxon>
        <taxon>Pseudomonadota</taxon>
        <taxon>Gammaproteobacteria</taxon>
        <taxon>Oceanospirillales</taxon>
        <taxon>Halomonadaceae</taxon>
        <taxon>Zymobacter group</taxon>
        <taxon>Zymobacter</taxon>
    </lineage>
</organism>
<dbReference type="InterPro" id="IPR027463">
    <property type="entry name" value="AcrB_DN_DC_subdom"/>
</dbReference>
<dbReference type="Gene3D" id="3.30.70.1440">
    <property type="entry name" value="Multidrug efflux transporter AcrB pore domain"/>
    <property type="match status" value="1"/>
</dbReference>
<evidence type="ECO:0000256" key="7">
    <source>
        <dbReference type="ARBA" id="ARBA00023136"/>
    </source>
</evidence>
<feature type="transmembrane region" description="Helical" evidence="8">
    <location>
        <begin position="360"/>
        <end position="381"/>
    </location>
</feature>
<dbReference type="GO" id="GO:0005886">
    <property type="term" value="C:plasma membrane"/>
    <property type="evidence" value="ECO:0007669"/>
    <property type="project" value="UniProtKB-SubCell"/>
</dbReference>
<keyword evidence="4" id="KW-0997">Cell inner membrane</keyword>
<dbReference type="InterPro" id="IPR001036">
    <property type="entry name" value="Acrflvin-R"/>
</dbReference>
<feature type="transmembrane region" description="Helical" evidence="8">
    <location>
        <begin position="536"/>
        <end position="554"/>
    </location>
</feature>
<evidence type="ECO:0000256" key="5">
    <source>
        <dbReference type="ARBA" id="ARBA00022692"/>
    </source>
</evidence>
<dbReference type="Proteomes" id="UP000267342">
    <property type="component" value="Chromosome"/>
</dbReference>
<evidence type="ECO:0000256" key="1">
    <source>
        <dbReference type="ARBA" id="ARBA00004429"/>
    </source>
</evidence>
<dbReference type="FunFam" id="1.20.1640.10:FF:000001">
    <property type="entry name" value="Efflux pump membrane transporter"/>
    <property type="match status" value="1"/>
</dbReference>
<feature type="transmembrane region" description="Helical" evidence="8">
    <location>
        <begin position="995"/>
        <end position="1020"/>
    </location>
</feature>
<dbReference type="Gene3D" id="1.20.1640.10">
    <property type="entry name" value="Multidrug efflux transporter AcrB transmembrane domain"/>
    <property type="match status" value="2"/>
</dbReference>
<protein>
    <submittedName>
        <fullName evidence="9">Probable drug efflux pump transmembrane protein</fullName>
    </submittedName>
</protein>
<dbReference type="FunFam" id="3.30.70.1430:FF:000001">
    <property type="entry name" value="Efflux pump membrane transporter"/>
    <property type="match status" value="1"/>
</dbReference>
<evidence type="ECO:0000256" key="6">
    <source>
        <dbReference type="ARBA" id="ARBA00022989"/>
    </source>
</evidence>
<dbReference type="STRING" id="1123510.GCA_000620025_00686"/>
<reference evidence="9 10" key="1">
    <citation type="submission" date="2018-09" db="EMBL/GenBank/DDBJ databases">
        <title>Zymobacter palmae IAM14233 (=T109) whole genome analysis.</title>
        <authorList>
            <person name="Yanase H."/>
        </authorList>
    </citation>
    <scope>NUCLEOTIDE SEQUENCE [LARGE SCALE GENOMIC DNA]</scope>
    <source>
        <strain evidence="9 10">IAM14233</strain>
    </source>
</reference>
<evidence type="ECO:0000256" key="3">
    <source>
        <dbReference type="ARBA" id="ARBA00022475"/>
    </source>
</evidence>
<dbReference type="PANTHER" id="PTHR32063:SF34">
    <property type="entry name" value="MULTIDRUG RESISTANCE PROTEIN MDTC"/>
    <property type="match status" value="1"/>
</dbReference>
<comment type="subcellular location">
    <subcellularLocation>
        <location evidence="1">Cell inner membrane</location>
        <topology evidence="1">Multi-pass membrane protein</topology>
    </subcellularLocation>
</comment>
<proteinExistence type="predicted"/>
<dbReference type="GO" id="GO:0042910">
    <property type="term" value="F:xenobiotic transmembrane transporter activity"/>
    <property type="evidence" value="ECO:0007669"/>
    <property type="project" value="TreeGrafter"/>
</dbReference>
<name>A0A348HH39_9GAMM</name>
<feature type="transmembrane region" description="Helical" evidence="8">
    <location>
        <begin position="891"/>
        <end position="911"/>
    </location>
</feature>
<dbReference type="AlphaFoldDB" id="A0A348HH39"/>
<dbReference type="Pfam" id="PF00873">
    <property type="entry name" value="ACR_tran"/>
    <property type="match status" value="1"/>
</dbReference>
<dbReference type="KEGG" id="zpl:ZBT109_2206"/>
<feature type="transmembrane region" description="Helical" evidence="8">
    <location>
        <begin position="463"/>
        <end position="487"/>
    </location>
</feature>
<accession>A0A348HH39</accession>
<feature type="transmembrane region" description="Helical" evidence="8">
    <location>
        <begin position="964"/>
        <end position="983"/>
    </location>
</feature>
<keyword evidence="3" id="KW-1003">Cell membrane</keyword>
<feature type="transmembrane region" description="Helical" evidence="8">
    <location>
        <begin position="431"/>
        <end position="451"/>
    </location>
</feature>
<evidence type="ECO:0000313" key="9">
    <source>
        <dbReference type="EMBL" id="BBG30941.1"/>
    </source>
</evidence>
<dbReference type="RefSeq" id="WP_027705836.1">
    <property type="nucleotide sequence ID" value="NZ_AP018933.1"/>
</dbReference>
<dbReference type="Gene3D" id="3.30.70.1320">
    <property type="entry name" value="Multidrug efflux transporter AcrB pore domain like"/>
    <property type="match status" value="1"/>
</dbReference>
<dbReference type="OrthoDB" id="5287122at2"/>
<dbReference type="Gene3D" id="3.30.2090.10">
    <property type="entry name" value="Multidrug efflux transporter AcrB TolC docking domain, DN and DC subdomains"/>
    <property type="match status" value="2"/>
</dbReference>
<dbReference type="SUPFAM" id="SSF82693">
    <property type="entry name" value="Multidrug efflux transporter AcrB pore domain, PN1, PN2, PC1 and PC2 subdomains"/>
    <property type="match status" value="3"/>
</dbReference>
<keyword evidence="5 8" id="KW-0812">Transmembrane</keyword>
<feature type="transmembrane region" description="Helical" evidence="8">
    <location>
        <begin position="337"/>
        <end position="353"/>
    </location>
</feature>